<reference evidence="1" key="1">
    <citation type="submission" date="2015-12" db="EMBL/GenBank/DDBJ databases">
        <title>Gene expression during late stages of embryo sac development: a critical building block for successful pollen-pistil interactions.</title>
        <authorList>
            <person name="Liu Y."/>
            <person name="Joly V."/>
            <person name="Sabar M."/>
            <person name="Matton D.P."/>
        </authorList>
    </citation>
    <scope>NUCLEOTIDE SEQUENCE</scope>
</reference>
<sequence>MESSNSAPKPIRQSIDVFFPCWNIKDDYDSSCRPGAIAVQGHQIQSCNGHFLLRLNLIEGEELLYLIPPILKNLAIKSRKIHSR</sequence>
<protein>
    <submittedName>
        <fullName evidence="1">Putative ovule protein</fullName>
    </submittedName>
</protein>
<dbReference type="EMBL" id="GEDG01032273">
    <property type="protein sequence ID" value="JAP10898.1"/>
    <property type="molecule type" value="Transcribed_RNA"/>
</dbReference>
<evidence type="ECO:0000313" key="1">
    <source>
        <dbReference type="EMBL" id="JAP10898.1"/>
    </source>
</evidence>
<organism evidence="1">
    <name type="scientific">Solanum chacoense</name>
    <name type="common">Chaco potato</name>
    <dbReference type="NCBI Taxonomy" id="4108"/>
    <lineage>
        <taxon>Eukaryota</taxon>
        <taxon>Viridiplantae</taxon>
        <taxon>Streptophyta</taxon>
        <taxon>Embryophyta</taxon>
        <taxon>Tracheophyta</taxon>
        <taxon>Spermatophyta</taxon>
        <taxon>Magnoliopsida</taxon>
        <taxon>eudicotyledons</taxon>
        <taxon>Gunneridae</taxon>
        <taxon>Pentapetalae</taxon>
        <taxon>asterids</taxon>
        <taxon>lamiids</taxon>
        <taxon>Solanales</taxon>
        <taxon>Solanaceae</taxon>
        <taxon>Solanoideae</taxon>
        <taxon>Solaneae</taxon>
        <taxon>Solanum</taxon>
    </lineage>
</organism>
<accession>A0A0V0GRN0</accession>
<dbReference type="AlphaFoldDB" id="A0A0V0GRN0"/>
<proteinExistence type="predicted"/>
<name>A0A0V0GRN0_SOLCH</name>